<reference evidence="2" key="1">
    <citation type="submission" date="2021-02" db="EMBL/GenBank/DDBJ databases">
        <authorList>
            <person name="Nowell W R."/>
        </authorList>
    </citation>
    <scope>NUCLEOTIDE SEQUENCE</scope>
</reference>
<evidence type="ECO:0000313" key="3">
    <source>
        <dbReference type="Proteomes" id="UP000663828"/>
    </source>
</evidence>
<keyword evidence="3" id="KW-1185">Reference proteome</keyword>
<evidence type="ECO:0000256" key="1">
    <source>
        <dbReference type="SAM" id="SignalP"/>
    </source>
</evidence>
<comment type="caution">
    <text evidence="2">The sequence shown here is derived from an EMBL/GenBank/DDBJ whole genome shotgun (WGS) entry which is preliminary data.</text>
</comment>
<gene>
    <name evidence="2" type="ORF">XAT740_LOCUS37825</name>
</gene>
<feature type="chain" id="PRO_5032602322" evidence="1">
    <location>
        <begin position="25"/>
        <end position="271"/>
    </location>
</feature>
<accession>A0A815QTU5</accession>
<dbReference type="Proteomes" id="UP000663828">
    <property type="component" value="Unassembled WGS sequence"/>
</dbReference>
<name>A0A815QTU5_ADIRI</name>
<sequence>MSVCSRWQFFYAFIMIYRFHVALTVSSISSGTNFTRWSEDDWIETRFSIQTKFIFNRQRYENLVLRTRMNEWSLELSHGNSSHLNRLWTEMHIFLRDRTSLQNSTFGHIRNLCNPPVLSPLTNDSNTRVPELAEMDQRIAQYFIIDGFFRTINYIHCKIDERRREPSLHLKLEIYLVTNRDFQSLLYFEMSEETYKILYDRQARFYIHSHERNFRYNFNLSQTNYSANSDTGRVYMTKLYNQVIVKTSNAMKKTVNVLCICIFAISLVSMQ</sequence>
<organism evidence="2 3">
    <name type="scientific">Adineta ricciae</name>
    <name type="common">Rotifer</name>
    <dbReference type="NCBI Taxonomy" id="249248"/>
    <lineage>
        <taxon>Eukaryota</taxon>
        <taxon>Metazoa</taxon>
        <taxon>Spiralia</taxon>
        <taxon>Gnathifera</taxon>
        <taxon>Rotifera</taxon>
        <taxon>Eurotatoria</taxon>
        <taxon>Bdelloidea</taxon>
        <taxon>Adinetida</taxon>
        <taxon>Adinetidae</taxon>
        <taxon>Adineta</taxon>
    </lineage>
</organism>
<dbReference type="EMBL" id="CAJNOR010004015">
    <property type="protein sequence ID" value="CAF1468267.1"/>
    <property type="molecule type" value="Genomic_DNA"/>
</dbReference>
<proteinExistence type="predicted"/>
<evidence type="ECO:0000313" key="2">
    <source>
        <dbReference type="EMBL" id="CAF1468267.1"/>
    </source>
</evidence>
<feature type="signal peptide" evidence="1">
    <location>
        <begin position="1"/>
        <end position="24"/>
    </location>
</feature>
<keyword evidence="1" id="KW-0732">Signal</keyword>
<protein>
    <submittedName>
        <fullName evidence="2">Uncharacterized protein</fullName>
    </submittedName>
</protein>
<dbReference type="AlphaFoldDB" id="A0A815QTU5"/>